<keyword evidence="2" id="KW-1185">Reference proteome</keyword>
<dbReference type="Gene3D" id="3.40.1800.10">
    <property type="entry name" value="His-Me finger endonucleases"/>
    <property type="match status" value="1"/>
</dbReference>
<dbReference type="InterPro" id="IPR004211">
    <property type="entry name" value="Endonuclease_7"/>
</dbReference>
<evidence type="ECO:0000313" key="2">
    <source>
        <dbReference type="Proteomes" id="UP001162162"/>
    </source>
</evidence>
<reference evidence="1" key="1">
    <citation type="journal article" date="2023" name="Insect Mol. Biol.">
        <title>Genome sequencing provides insights into the evolution of gene families encoding plant cell wall-degrading enzymes in longhorned beetles.</title>
        <authorList>
            <person name="Shin N.R."/>
            <person name="Okamura Y."/>
            <person name="Kirsch R."/>
            <person name="Pauchet Y."/>
        </authorList>
    </citation>
    <scope>NUCLEOTIDE SEQUENCE</scope>
    <source>
        <strain evidence="1">AMC_N1</strain>
    </source>
</reference>
<organism evidence="1 2">
    <name type="scientific">Aromia moschata</name>
    <dbReference type="NCBI Taxonomy" id="1265417"/>
    <lineage>
        <taxon>Eukaryota</taxon>
        <taxon>Metazoa</taxon>
        <taxon>Ecdysozoa</taxon>
        <taxon>Arthropoda</taxon>
        <taxon>Hexapoda</taxon>
        <taxon>Insecta</taxon>
        <taxon>Pterygota</taxon>
        <taxon>Neoptera</taxon>
        <taxon>Endopterygota</taxon>
        <taxon>Coleoptera</taxon>
        <taxon>Polyphaga</taxon>
        <taxon>Cucujiformia</taxon>
        <taxon>Chrysomeloidea</taxon>
        <taxon>Cerambycidae</taxon>
        <taxon>Cerambycinae</taxon>
        <taxon>Callichromatini</taxon>
        <taxon>Aromia</taxon>
    </lineage>
</organism>
<name>A0AAV8XWY8_9CUCU</name>
<dbReference type="Gene3D" id="3.90.1600.10">
    <property type="entry name" value="Palm domain of DNA polymerase"/>
    <property type="match status" value="1"/>
</dbReference>
<dbReference type="PANTHER" id="PTHR31511:SF12">
    <property type="entry name" value="RHO TERMINATION FACTOR N-TERMINAL DOMAIN-CONTAINING PROTEIN"/>
    <property type="match status" value="1"/>
</dbReference>
<dbReference type="InterPro" id="IPR043502">
    <property type="entry name" value="DNA/RNA_pol_sf"/>
</dbReference>
<proteinExistence type="predicted"/>
<dbReference type="Pfam" id="PF02945">
    <property type="entry name" value="Endonuclease_7"/>
    <property type="match status" value="1"/>
</dbReference>
<dbReference type="GO" id="GO:0071897">
    <property type="term" value="P:DNA biosynthetic process"/>
    <property type="evidence" value="ECO:0007669"/>
    <property type="project" value="UniProtKB-ARBA"/>
</dbReference>
<dbReference type="SUPFAM" id="SSF56672">
    <property type="entry name" value="DNA/RNA polymerases"/>
    <property type="match status" value="1"/>
</dbReference>
<dbReference type="AlphaFoldDB" id="A0AAV8XWY8"/>
<evidence type="ECO:0000313" key="1">
    <source>
        <dbReference type="EMBL" id="KAJ8943215.1"/>
    </source>
</evidence>
<dbReference type="SUPFAM" id="SSF54060">
    <property type="entry name" value="His-Me finger endonucleases"/>
    <property type="match status" value="1"/>
</dbReference>
<sequence>MNTEEVAALSDEIVSKFKEMEIILRSSCTPREREIGMKQVKAHIRLCNKAIRSAHLSVGVLRKLQTNISHLKRFSKVIKPLNYTGAGSVKEKRSDRVRWEEIVSAFKSRVRTGVIINLKHKDIQQFFNDSFYLFKSRIINAIKKIHMLKVNTCFCAEFIRKSGDTDIIEKKYFNTKNKVIDEGTDLKNWFEVNVKDCILNDLSEFSESGSGWALNEIINLEVNINKFEVGNGVSSYIKLPDKIAKKRACINVKNQDEACFAWSIVSALYPVEKNTDRIWSYPYYTDVLNLEGIDFPIKLPQVFKFEKNNDISINIFGLEMDSKSNFSVVPIRLTKHKIERHMRGEEIEYHYHYCYIKDLSRLLNYQLSKNSHKKYFCDRCLNYFTSQDKLNDHVEYCEKLNDCKIEFSRDLFIKFKNFVNKESVPFIIYADFESLLQPFNDNVGKKTKSTRYQKHVAYSAGYYFKCNYNNNWCYYKSNRGADCMSWFANELETVAKFVSSKLKQVEPMNVQVSLRDATVTCHICEEEFTDKDKIVRDHCHLTGNFRGFAHNKCNLNYKNSFVIPVVFHNMGGYDGHFIIRDLAQKNHITLLPENRERYISFTVFDNETNLKFRFIDSLRFMGSSLDALVSNLSSTTTVDNFENLKNEFSHLDGERLKLLTRKGIFCYDYIDGLDKLNDTQLPDIQHFYNKLNDTNIKETDYEHAKLVWEKFNIETLGEYSDLYMKVDIMLLTCIFETFRDTCHKTYGLDPAHYYTIPGYTWDCMLKYTKCKLETIQDVDILMFFELGIRGGVSQCCNRFSEANNKYMKEYNSNKPSTYILYSDVNNLYGWSMSQYLPYGGFKWVDCNIDVTTVPDDADVGYILEVDLEYPESLHDLHKDLPFCPEHRNPPNSKFSKLMTTCYDKKNYIIHYRNLKQAIHHGLKVTRIHKVLAFKQSQWLKPYIDLNTSLRAQATTEFEKNLFKLIINAVFGKTMQNVRKHRIWEGRFGAKNLISSPNFKSSSIFTESLIAIELKKSSIVFNKPLYIGMVILDISKTCVYEFQYDYMLNKFPVEKCKLLYTDTDSLIYELQCNDMYDEVIKKDIHRFDTSDYLKDNRWNIPRLNKKIPGLMKDENNGKIMTHFIGLRSKQYTYRVEEGKTVKKAKGVKSNVVKNKINFEDYLDCITKFIENKPQEEFLLHKTQRCIQSKLHDVYSVEQTKIALNPVDDKRCILPGVHDTLPWGHYSIMDTS</sequence>
<dbReference type="InterPro" id="IPR023211">
    <property type="entry name" value="DNA_pol_palm_dom_sf"/>
</dbReference>
<dbReference type="InterPro" id="IPR044925">
    <property type="entry name" value="His-Me_finger_sf"/>
</dbReference>
<dbReference type="EMBL" id="JAPWTK010000296">
    <property type="protein sequence ID" value="KAJ8943215.1"/>
    <property type="molecule type" value="Genomic_DNA"/>
</dbReference>
<dbReference type="InterPro" id="IPR038563">
    <property type="entry name" value="Endonuclease_7_sf"/>
</dbReference>
<gene>
    <name evidence="1" type="ORF">NQ318_016728</name>
</gene>
<dbReference type="Proteomes" id="UP001162162">
    <property type="component" value="Unassembled WGS sequence"/>
</dbReference>
<accession>A0AAV8XWY8</accession>
<protein>
    <recommendedName>
        <fullName evidence="3">DNA-directed DNA polymerase</fullName>
    </recommendedName>
</protein>
<evidence type="ECO:0008006" key="3">
    <source>
        <dbReference type="Google" id="ProtNLM"/>
    </source>
</evidence>
<dbReference type="PANTHER" id="PTHR31511">
    <property type="entry name" value="PROTEIN CBG23764"/>
    <property type="match status" value="1"/>
</dbReference>
<comment type="caution">
    <text evidence="1">The sequence shown here is derived from an EMBL/GenBank/DDBJ whole genome shotgun (WGS) entry which is preliminary data.</text>
</comment>